<keyword evidence="4 5" id="KW-0472">Membrane</keyword>
<keyword evidence="3 5" id="KW-1133">Transmembrane helix</keyword>
<sequence length="361" mass="40199">MELKTLAEGRQEADLDILEEEVSQRFIQISEDNSALCSFNVVQDVDGSVVLVPDQTEKSNENVKGIILMLIAGVNFTMASITCKMVYARNDYLNGIDYLLVRSIIHVSISSMQILYAKVNIFDVKKELRLVLILRSTIGVCGMPCYFIAIKYIPLSLGTLIFNINPLLVGILSYLILKENITWLKVIALVGAFTGIFILTFHKDEDYQAGQFYMLGLILVGINCCTAAANSLTLRALNKQIHYLLSPFWFFCTSLLLALVILAVYPSAYHFSKFTIPDLTIFLLSALFTYGGQILSSKALKYAEASLITPLQYLNILYFLITDIAVFNSKFTVTDATGGTLILVSLLAPVSQSFYSKYRAV</sequence>
<dbReference type="PANTHER" id="PTHR22911:SF6">
    <property type="entry name" value="SOLUTE CARRIER FAMILY 35 MEMBER G1"/>
    <property type="match status" value="1"/>
</dbReference>
<feature type="transmembrane region" description="Helical" evidence="5">
    <location>
        <begin position="302"/>
        <end position="321"/>
    </location>
</feature>
<name>A0AAD2CWZ4_EUPCR</name>
<evidence type="ECO:0000256" key="3">
    <source>
        <dbReference type="ARBA" id="ARBA00022989"/>
    </source>
</evidence>
<organism evidence="7 8">
    <name type="scientific">Euplotes crassus</name>
    <dbReference type="NCBI Taxonomy" id="5936"/>
    <lineage>
        <taxon>Eukaryota</taxon>
        <taxon>Sar</taxon>
        <taxon>Alveolata</taxon>
        <taxon>Ciliophora</taxon>
        <taxon>Intramacronucleata</taxon>
        <taxon>Spirotrichea</taxon>
        <taxon>Hypotrichia</taxon>
        <taxon>Euplotida</taxon>
        <taxon>Euplotidae</taxon>
        <taxon>Moneuplotes</taxon>
    </lineage>
</organism>
<feature type="transmembrane region" description="Helical" evidence="5">
    <location>
        <begin position="271"/>
        <end position="290"/>
    </location>
</feature>
<dbReference type="Proteomes" id="UP001295684">
    <property type="component" value="Unassembled WGS sequence"/>
</dbReference>
<keyword evidence="2 5" id="KW-0812">Transmembrane</keyword>
<evidence type="ECO:0000256" key="2">
    <source>
        <dbReference type="ARBA" id="ARBA00022692"/>
    </source>
</evidence>
<evidence type="ECO:0000256" key="4">
    <source>
        <dbReference type="ARBA" id="ARBA00023136"/>
    </source>
</evidence>
<gene>
    <name evidence="7" type="ORF">ECRASSUSDP1_LOCUS15000</name>
</gene>
<dbReference type="Gene3D" id="1.10.3730.20">
    <property type="match status" value="1"/>
</dbReference>
<evidence type="ECO:0000313" key="8">
    <source>
        <dbReference type="Proteomes" id="UP001295684"/>
    </source>
</evidence>
<comment type="subcellular location">
    <subcellularLocation>
        <location evidence="1">Membrane</location>
        <topology evidence="1">Multi-pass membrane protein</topology>
    </subcellularLocation>
</comment>
<dbReference type="InterPro" id="IPR037185">
    <property type="entry name" value="EmrE-like"/>
</dbReference>
<accession>A0AAD2CWZ4</accession>
<feature type="transmembrane region" description="Helical" evidence="5">
    <location>
        <begin position="183"/>
        <end position="201"/>
    </location>
</feature>
<feature type="transmembrane region" description="Helical" evidence="5">
    <location>
        <begin position="336"/>
        <end position="355"/>
    </location>
</feature>
<reference evidence="7" key="1">
    <citation type="submission" date="2023-07" db="EMBL/GenBank/DDBJ databases">
        <authorList>
            <consortium name="AG Swart"/>
            <person name="Singh M."/>
            <person name="Singh A."/>
            <person name="Seah K."/>
            <person name="Emmerich C."/>
        </authorList>
    </citation>
    <scope>NUCLEOTIDE SEQUENCE</scope>
    <source>
        <strain evidence="7">DP1</strain>
    </source>
</reference>
<evidence type="ECO:0000313" key="7">
    <source>
        <dbReference type="EMBL" id="CAI2373654.1"/>
    </source>
</evidence>
<evidence type="ECO:0000256" key="1">
    <source>
        <dbReference type="ARBA" id="ARBA00004141"/>
    </source>
</evidence>
<feature type="transmembrane region" description="Helical" evidence="5">
    <location>
        <begin position="99"/>
        <end position="116"/>
    </location>
</feature>
<protein>
    <recommendedName>
        <fullName evidence="6">EamA domain-containing protein</fullName>
    </recommendedName>
</protein>
<dbReference type="Pfam" id="PF00892">
    <property type="entry name" value="EamA"/>
    <property type="match status" value="2"/>
</dbReference>
<dbReference type="PANTHER" id="PTHR22911">
    <property type="entry name" value="ACYL-MALONYL CONDENSING ENZYME-RELATED"/>
    <property type="match status" value="1"/>
</dbReference>
<comment type="caution">
    <text evidence="7">The sequence shown here is derived from an EMBL/GenBank/DDBJ whole genome shotgun (WGS) entry which is preliminary data.</text>
</comment>
<dbReference type="GO" id="GO:0016020">
    <property type="term" value="C:membrane"/>
    <property type="evidence" value="ECO:0007669"/>
    <property type="project" value="UniProtKB-SubCell"/>
</dbReference>
<feature type="transmembrane region" description="Helical" evidence="5">
    <location>
        <begin position="244"/>
        <end position="265"/>
    </location>
</feature>
<dbReference type="SUPFAM" id="SSF103481">
    <property type="entry name" value="Multidrug resistance efflux transporter EmrE"/>
    <property type="match status" value="2"/>
</dbReference>
<dbReference type="EMBL" id="CAMPGE010015012">
    <property type="protein sequence ID" value="CAI2373654.1"/>
    <property type="molecule type" value="Genomic_DNA"/>
</dbReference>
<dbReference type="AlphaFoldDB" id="A0AAD2CWZ4"/>
<feature type="transmembrane region" description="Helical" evidence="5">
    <location>
        <begin position="213"/>
        <end position="232"/>
    </location>
</feature>
<dbReference type="InterPro" id="IPR000620">
    <property type="entry name" value="EamA_dom"/>
</dbReference>
<evidence type="ECO:0000259" key="6">
    <source>
        <dbReference type="Pfam" id="PF00892"/>
    </source>
</evidence>
<feature type="transmembrane region" description="Helical" evidence="5">
    <location>
        <begin position="66"/>
        <end position="87"/>
    </location>
</feature>
<feature type="domain" description="EamA" evidence="6">
    <location>
        <begin position="218"/>
        <end position="347"/>
    </location>
</feature>
<feature type="transmembrane region" description="Helical" evidence="5">
    <location>
        <begin position="128"/>
        <end position="149"/>
    </location>
</feature>
<feature type="domain" description="EamA" evidence="6">
    <location>
        <begin position="64"/>
        <end position="200"/>
    </location>
</feature>
<evidence type="ECO:0000256" key="5">
    <source>
        <dbReference type="SAM" id="Phobius"/>
    </source>
</evidence>
<feature type="transmembrane region" description="Helical" evidence="5">
    <location>
        <begin position="155"/>
        <end position="176"/>
    </location>
</feature>
<proteinExistence type="predicted"/>
<keyword evidence="8" id="KW-1185">Reference proteome</keyword>